<protein>
    <submittedName>
        <fullName evidence="1">Uncharacterized protein</fullName>
    </submittedName>
</protein>
<dbReference type="Proteomes" id="UP000326912">
    <property type="component" value="Unassembled WGS sequence"/>
</dbReference>
<name>A0A5J4KXE4_9CHLR</name>
<organism evidence="1 2">
    <name type="scientific">Dictyobacter vulcani</name>
    <dbReference type="NCBI Taxonomy" id="2607529"/>
    <lineage>
        <taxon>Bacteria</taxon>
        <taxon>Bacillati</taxon>
        <taxon>Chloroflexota</taxon>
        <taxon>Ktedonobacteria</taxon>
        <taxon>Ktedonobacterales</taxon>
        <taxon>Dictyobacteraceae</taxon>
        <taxon>Dictyobacter</taxon>
    </lineage>
</organism>
<reference evidence="1 2" key="1">
    <citation type="submission" date="2019-10" db="EMBL/GenBank/DDBJ databases">
        <title>Dictyobacter vulcani sp. nov., within the class Ktedonobacteria, isolated from soil of volcanic Mt. Zao.</title>
        <authorList>
            <person name="Zheng Y."/>
            <person name="Wang C.M."/>
            <person name="Sakai Y."/>
            <person name="Abe K."/>
            <person name="Yokota A."/>
            <person name="Yabe S."/>
        </authorList>
    </citation>
    <scope>NUCLEOTIDE SEQUENCE [LARGE SCALE GENOMIC DNA]</scope>
    <source>
        <strain evidence="1 2">W12</strain>
    </source>
</reference>
<proteinExistence type="predicted"/>
<dbReference type="EMBL" id="BKZW01000003">
    <property type="protein sequence ID" value="GER90789.1"/>
    <property type="molecule type" value="Genomic_DNA"/>
</dbReference>
<evidence type="ECO:0000313" key="1">
    <source>
        <dbReference type="EMBL" id="GER90789.1"/>
    </source>
</evidence>
<accession>A0A5J4KXE4</accession>
<sequence length="63" mass="7312">MISLYRWVTALQRKHQLKKEQKHEETVTAPVQVKDHLLRIHAKENFYTGTESAPDNITQGALL</sequence>
<dbReference type="AlphaFoldDB" id="A0A5J4KXE4"/>
<evidence type="ECO:0000313" key="2">
    <source>
        <dbReference type="Proteomes" id="UP000326912"/>
    </source>
</evidence>
<keyword evidence="2" id="KW-1185">Reference proteome</keyword>
<gene>
    <name evidence="1" type="ORF">KDW_49510</name>
</gene>
<comment type="caution">
    <text evidence="1">The sequence shown here is derived from an EMBL/GenBank/DDBJ whole genome shotgun (WGS) entry which is preliminary data.</text>
</comment>